<dbReference type="InterPro" id="IPR002885">
    <property type="entry name" value="PPR_rpt"/>
</dbReference>
<sequence>MILLSRGRRNFHDVSSFCSLASLFRHPSRPKENTSDSNNGGNPRKIPLLKWCQRCNISAAPIHQQNSRHQDLDFSGSFVFSDLLKNDHVITSDICDVFVEMGEFGVFPSGPIQFGRLISKICRSGHAEKAWKYFHFVKNKEGEGEGEGEGTGSLVDVRSCNTLLIGLNNCRDFEKMNILFSSMKDWGMCPDEFTHGIVLNHLCKSNRAGDALKLLDKIDLRTTSDIILCNTVINGLCKEGRLEDAMKLLSEIPQKYGRQPNTETYNCIINGYCKLGEVDVATKLLVRMKDEGVPLDMITVNTLIDGMCRIGNIGSALMFFRSTAADTSLSGNVVTYSILIGAYLHTKNVNKATELFDEMLRSGHKPDFMMHHIMISGFVQAGGIDKACSIASQMRKEGFQLDVRDYNILINGLSKCKNSNKKIHKLLEEMNVAGLKPDGVTYNTLIFFSTKRGDISTTNRLFNDMVRRGYKPTLVTYGILIHDHCKTAKLDEAMRIFRSMSETGIRPNNAIYSILINCLKNEKKFDEAVSLFEEMCAGGVVPKSNTYNLVLACLHERNSVEEALRLLESMEENGGKLNCNTLKTLVEWFSSAGQIDKFKRFIHA</sequence>
<dbReference type="SUPFAM" id="SSF81901">
    <property type="entry name" value="HCP-like"/>
    <property type="match status" value="1"/>
</dbReference>
<dbReference type="OrthoDB" id="185373at2759"/>
<feature type="repeat" description="PPR" evidence="3">
    <location>
        <begin position="261"/>
        <end position="295"/>
    </location>
</feature>
<dbReference type="AlphaFoldDB" id="A0A0K9NQA2"/>
<feature type="repeat" description="PPR" evidence="3">
    <location>
        <begin position="332"/>
        <end position="366"/>
    </location>
</feature>
<evidence type="ECO:0000313" key="5">
    <source>
        <dbReference type="EMBL" id="KMZ58969.1"/>
    </source>
</evidence>
<keyword evidence="6" id="KW-1185">Reference proteome</keyword>
<comment type="similarity">
    <text evidence="1">Belongs to the PPR family. P subfamily.</text>
</comment>
<dbReference type="EMBL" id="LFYR01001841">
    <property type="protein sequence ID" value="KMZ58969.1"/>
    <property type="molecule type" value="Genomic_DNA"/>
</dbReference>
<reference evidence="6" key="1">
    <citation type="journal article" date="2016" name="Nature">
        <title>The genome of the seagrass Zostera marina reveals angiosperm adaptation to the sea.</title>
        <authorList>
            <person name="Olsen J.L."/>
            <person name="Rouze P."/>
            <person name="Verhelst B."/>
            <person name="Lin Y.-C."/>
            <person name="Bayer T."/>
            <person name="Collen J."/>
            <person name="Dattolo E."/>
            <person name="De Paoli E."/>
            <person name="Dittami S."/>
            <person name="Maumus F."/>
            <person name="Michel G."/>
            <person name="Kersting A."/>
            <person name="Lauritano C."/>
            <person name="Lohaus R."/>
            <person name="Toepel M."/>
            <person name="Tonon T."/>
            <person name="Vanneste K."/>
            <person name="Amirebrahimi M."/>
            <person name="Brakel J."/>
            <person name="Bostroem C."/>
            <person name="Chovatia M."/>
            <person name="Grimwood J."/>
            <person name="Jenkins J.W."/>
            <person name="Jueterbock A."/>
            <person name="Mraz A."/>
            <person name="Stam W.T."/>
            <person name="Tice H."/>
            <person name="Bornberg-Bauer E."/>
            <person name="Green P.J."/>
            <person name="Pearson G.A."/>
            <person name="Procaccini G."/>
            <person name="Duarte C.M."/>
            <person name="Schmutz J."/>
            <person name="Reusch T.B.H."/>
            <person name="Van de Peer Y."/>
        </authorList>
    </citation>
    <scope>NUCLEOTIDE SEQUENCE [LARGE SCALE GENOMIC DNA]</scope>
    <source>
        <strain evidence="6">cv. Finnish</strain>
    </source>
</reference>
<dbReference type="Gene3D" id="1.25.40.10">
    <property type="entry name" value="Tetratricopeptide repeat domain"/>
    <property type="match status" value="5"/>
</dbReference>
<feature type="repeat" description="PPR" evidence="3">
    <location>
        <begin position="225"/>
        <end position="260"/>
    </location>
</feature>
<dbReference type="NCBIfam" id="TIGR00756">
    <property type="entry name" value="PPR"/>
    <property type="match status" value="10"/>
</dbReference>
<dbReference type="GO" id="GO:0006397">
    <property type="term" value="P:mRNA processing"/>
    <property type="evidence" value="ECO:0000318"/>
    <property type="project" value="GO_Central"/>
</dbReference>
<evidence type="ECO:0000256" key="2">
    <source>
        <dbReference type="ARBA" id="ARBA00022737"/>
    </source>
</evidence>
<feature type="repeat" description="PPR" evidence="3">
    <location>
        <begin position="543"/>
        <end position="577"/>
    </location>
</feature>
<dbReference type="PANTHER" id="PTHR46128">
    <property type="entry name" value="MITOCHONDRIAL GROUP I INTRON SPLICING FACTOR CCM1"/>
    <property type="match status" value="1"/>
</dbReference>
<protein>
    <submittedName>
        <fullName evidence="5">Pentatricopeptide repeat-containing protein</fullName>
    </submittedName>
</protein>
<feature type="repeat" description="PPR" evidence="3">
    <location>
        <begin position="156"/>
        <end position="190"/>
    </location>
</feature>
<dbReference type="GO" id="GO:0003729">
    <property type="term" value="F:mRNA binding"/>
    <property type="evidence" value="ECO:0000318"/>
    <property type="project" value="GO_Central"/>
</dbReference>
<evidence type="ECO:0000256" key="3">
    <source>
        <dbReference type="PROSITE-ProRule" id="PRU00708"/>
    </source>
</evidence>
<feature type="repeat" description="PPR" evidence="3">
    <location>
        <begin position="473"/>
        <end position="507"/>
    </location>
</feature>
<dbReference type="PANTHER" id="PTHR46128:SF211">
    <property type="entry name" value="PENTACOTRIPEPTIDE-REPEAT REGION OF PRORP DOMAIN-CONTAINING PROTEIN"/>
    <property type="match status" value="1"/>
</dbReference>
<evidence type="ECO:0000256" key="1">
    <source>
        <dbReference type="ARBA" id="ARBA00007626"/>
    </source>
</evidence>
<dbReference type="OMA" id="MREERCF"/>
<organism evidence="5 6">
    <name type="scientific">Zostera marina</name>
    <name type="common">Eelgrass</name>
    <dbReference type="NCBI Taxonomy" id="29655"/>
    <lineage>
        <taxon>Eukaryota</taxon>
        <taxon>Viridiplantae</taxon>
        <taxon>Streptophyta</taxon>
        <taxon>Embryophyta</taxon>
        <taxon>Tracheophyta</taxon>
        <taxon>Spermatophyta</taxon>
        <taxon>Magnoliopsida</taxon>
        <taxon>Liliopsida</taxon>
        <taxon>Zosteraceae</taxon>
        <taxon>Zostera</taxon>
    </lineage>
</organism>
<dbReference type="InterPro" id="IPR050872">
    <property type="entry name" value="PPR_P_subfamily"/>
</dbReference>
<proteinExistence type="inferred from homology"/>
<feature type="domain" description="PROP1-like PPR" evidence="4">
    <location>
        <begin position="488"/>
        <end position="603"/>
    </location>
</feature>
<dbReference type="InterPro" id="IPR011990">
    <property type="entry name" value="TPR-like_helical_dom_sf"/>
</dbReference>
<dbReference type="Pfam" id="PF17177">
    <property type="entry name" value="PPR_long"/>
    <property type="match status" value="1"/>
</dbReference>
<feature type="repeat" description="PPR" evidence="3">
    <location>
        <begin position="402"/>
        <end position="437"/>
    </location>
</feature>
<comment type="caution">
    <text evidence="5">The sequence shown here is derived from an EMBL/GenBank/DDBJ whole genome shotgun (WGS) entry which is preliminary data.</text>
</comment>
<gene>
    <name evidence="5" type="ORF">ZOSMA_71G00430</name>
</gene>
<dbReference type="Pfam" id="PF13041">
    <property type="entry name" value="PPR_2"/>
    <property type="match status" value="5"/>
</dbReference>
<dbReference type="Proteomes" id="UP000036987">
    <property type="component" value="Unassembled WGS sequence"/>
</dbReference>
<accession>A0A0K9NQA2</accession>
<feature type="repeat" description="PPR" evidence="3">
    <location>
        <begin position="438"/>
        <end position="472"/>
    </location>
</feature>
<dbReference type="PROSITE" id="PS51375">
    <property type="entry name" value="PPR"/>
    <property type="match status" value="10"/>
</dbReference>
<feature type="repeat" description="PPR" evidence="3">
    <location>
        <begin position="367"/>
        <end position="401"/>
    </location>
</feature>
<keyword evidence="2" id="KW-0677">Repeat</keyword>
<dbReference type="InterPro" id="IPR033443">
    <property type="entry name" value="PROP1-like_PPR_dom"/>
</dbReference>
<dbReference type="Pfam" id="PF12854">
    <property type="entry name" value="PPR_1"/>
    <property type="match status" value="1"/>
</dbReference>
<evidence type="ECO:0000313" key="6">
    <source>
        <dbReference type="Proteomes" id="UP000036987"/>
    </source>
</evidence>
<dbReference type="GO" id="GO:0005737">
    <property type="term" value="C:cytoplasm"/>
    <property type="evidence" value="ECO:0000318"/>
    <property type="project" value="GO_Central"/>
</dbReference>
<name>A0A0K9NQA2_ZOSMR</name>
<evidence type="ECO:0000259" key="4">
    <source>
        <dbReference type="Pfam" id="PF17177"/>
    </source>
</evidence>
<feature type="repeat" description="PPR" evidence="3">
    <location>
        <begin position="508"/>
        <end position="542"/>
    </location>
</feature>